<dbReference type="GO" id="GO:0044284">
    <property type="term" value="C:mitochondrial crista junction"/>
    <property type="evidence" value="ECO:0007669"/>
    <property type="project" value="InterPro"/>
</dbReference>
<evidence type="ECO:0000256" key="11">
    <source>
        <dbReference type="ARBA" id="ARBA00032985"/>
    </source>
</evidence>
<dbReference type="OrthoDB" id="4037694at2759"/>
<dbReference type="GO" id="GO:0042407">
    <property type="term" value="P:cristae formation"/>
    <property type="evidence" value="ECO:0007669"/>
    <property type="project" value="InterPro"/>
</dbReference>
<accession>A0A0C7NA32</accession>
<keyword evidence="13" id="KW-0732">Signal</keyword>
<dbReference type="HOGENOM" id="CLU_164154_0_0_1"/>
<dbReference type="STRING" id="1245769.A0A0C7NA32"/>
<evidence type="ECO:0000256" key="12">
    <source>
        <dbReference type="RuleBase" id="RU363010"/>
    </source>
</evidence>
<feature type="chain" id="PRO_5002195496" description="MICOS complex subunit MIC12" evidence="13">
    <location>
        <begin position="21"/>
        <end position="96"/>
    </location>
</feature>
<keyword evidence="9" id="KW-0472">Membrane</keyword>
<dbReference type="InterPro" id="IPR031463">
    <property type="entry name" value="Mic12"/>
</dbReference>
<comment type="subcellular location">
    <subcellularLocation>
        <location evidence="2 12">Mitochondrion inner membrane</location>
        <topology evidence="2 12">Single-pass membrane protein</topology>
    </subcellularLocation>
</comment>
<keyword evidence="15" id="KW-1185">Reference proteome</keyword>
<evidence type="ECO:0000313" key="14">
    <source>
        <dbReference type="EMBL" id="CEP64721.1"/>
    </source>
</evidence>
<evidence type="ECO:0000256" key="13">
    <source>
        <dbReference type="SAM" id="SignalP"/>
    </source>
</evidence>
<organism evidence="14 15">
    <name type="scientific">Lachancea lanzarotensis</name>
    <dbReference type="NCBI Taxonomy" id="1245769"/>
    <lineage>
        <taxon>Eukaryota</taxon>
        <taxon>Fungi</taxon>
        <taxon>Dikarya</taxon>
        <taxon>Ascomycota</taxon>
        <taxon>Saccharomycotina</taxon>
        <taxon>Saccharomycetes</taxon>
        <taxon>Saccharomycetales</taxon>
        <taxon>Saccharomycetaceae</taxon>
        <taxon>Lachancea</taxon>
    </lineage>
</organism>
<evidence type="ECO:0000313" key="15">
    <source>
        <dbReference type="Proteomes" id="UP000054304"/>
    </source>
</evidence>
<keyword evidence="5" id="KW-0812">Transmembrane</keyword>
<dbReference type="Pfam" id="PF17050">
    <property type="entry name" value="AIM5"/>
    <property type="match status" value="1"/>
</dbReference>
<evidence type="ECO:0000256" key="3">
    <source>
        <dbReference type="ARBA" id="ARBA00009188"/>
    </source>
</evidence>
<dbReference type="GeneID" id="34688287"/>
<evidence type="ECO:0000256" key="6">
    <source>
        <dbReference type="ARBA" id="ARBA00022792"/>
    </source>
</evidence>
<evidence type="ECO:0000256" key="5">
    <source>
        <dbReference type="ARBA" id="ARBA00022692"/>
    </source>
</evidence>
<reference evidence="14 15" key="1">
    <citation type="submission" date="2014-12" db="EMBL/GenBank/DDBJ databases">
        <authorList>
            <person name="Neuveglise Cecile"/>
        </authorList>
    </citation>
    <scope>NUCLEOTIDE SEQUENCE [LARGE SCALE GENOMIC DNA]</scope>
    <source>
        <strain evidence="14 15">CBS 12615</strain>
    </source>
</reference>
<comment type="function">
    <text evidence="1 12">Component of the MICOS complex, a large protein complex of the mitochondrial inner membrane that plays crucial roles in the maintenance of crista junctions, inner membrane architecture, and formation of contact sites to the outer membrane.</text>
</comment>
<feature type="signal peptide" evidence="13">
    <location>
        <begin position="1"/>
        <end position="20"/>
    </location>
</feature>
<sequence length="96" mass="11015">MSKLLKLTSVAVLTSSLAGASYMYVIDRNGYHYHNATWKRVSDHVQGILDRKDDLVVHHRGQNAQDVVVRPFGETLKDLWNAQIRSSVDWIYSWGK</sequence>
<dbReference type="AlphaFoldDB" id="A0A0C7NA32"/>
<evidence type="ECO:0000256" key="1">
    <source>
        <dbReference type="ARBA" id="ARBA00002689"/>
    </source>
</evidence>
<evidence type="ECO:0000256" key="4">
    <source>
        <dbReference type="ARBA" id="ARBA00018170"/>
    </source>
</evidence>
<evidence type="ECO:0000256" key="2">
    <source>
        <dbReference type="ARBA" id="ARBA00004434"/>
    </source>
</evidence>
<comment type="similarity">
    <text evidence="3 12">Belongs to the MICOS complex subunit Mic12 family.</text>
</comment>
<dbReference type="RefSeq" id="XP_022630925.1">
    <property type="nucleotide sequence ID" value="XM_022772844.1"/>
</dbReference>
<keyword evidence="8 12" id="KW-0496">Mitochondrion</keyword>
<dbReference type="Proteomes" id="UP000054304">
    <property type="component" value="Unassembled WGS sequence"/>
</dbReference>
<dbReference type="GO" id="GO:0061617">
    <property type="term" value="C:MICOS complex"/>
    <property type="evidence" value="ECO:0007669"/>
    <property type="project" value="UniProtKB-UniRule"/>
</dbReference>
<keyword evidence="7" id="KW-1133">Transmembrane helix</keyword>
<evidence type="ECO:0000256" key="7">
    <source>
        <dbReference type="ARBA" id="ARBA00022989"/>
    </source>
</evidence>
<name>A0A0C7NA32_9SACH</name>
<protein>
    <recommendedName>
        <fullName evidence="4 12">MICOS complex subunit MIC12</fullName>
    </recommendedName>
    <alternativeName>
        <fullName evidence="11 12">Altered inheritance of mitochondria protein 5, mitochondrial</fullName>
    </alternativeName>
    <alternativeName>
        <fullName evidence="10 12">Found in mitochondrial proteome protein 51</fullName>
    </alternativeName>
</protein>
<gene>
    <name evidence="14" type="ORF">LALA0_S13e01530g</name>
</gene>
<evidence type="ECO:0000256" key="10">
    <source>
        <dbReference type="ARBA" id="ARBA00032159"/>
    </source>
</evidence>
<proteinExistence type="inferred from homology"/>
<keyword evidence="6 12" id="KW-0999">Mitochondrion inner membrane</keyword>
<evidence type="ECO:0000256" key="8">
    <source>
        <dbReference type="ARBA" id="ARBA00023128"/>
    </source>
</evidence>
<comment type="subunit">
    <text evidence="12">Component of the mitochondrial contact site and cristae organizing system (MICOS) complex.</text>
</comment>
<evidence type="ECO:0000256" key="9">
    <source>
        <dbReference type="ARBA" id="ARBA00023136"/>
    </source>
</evidence>
<dbReference type="EMBL" id="LN736372">
    <property type="protein sequence ID" value="CEP64721.1"/>
    <property type="molecule type" value="Genomic_DNA"/>
</dbReference>